<name>A0A1B2DCZ6_9BACL</name>
<dbReference type="SUPFAM" id="SSF53807">
    <property type="entry name" value="Helical backbone' metal receptor"/>
    <property type="match status" value="1"/>
</dbReference>
<evidence type="ECO:0000259" key="8">
    <source>
        <dbReference type="PROSITE" id="PS01124"/>
    </source>
</evidence>
<dbReference type="AlphaFoldDB" id="A0A1B2DCZ6"/>
<feature type="domain" description="HTH araC/xylS-type" evidence="8">
    <location>
        <begin position="178"/>
        <end position="276"/>
    </location>
</feature>
<dbReference type="GO" id="GO:1901678">
    <property type="term" value="P:iron coordination entity transport"/>
    <property type="evidence" value="ECO:0007669"/>
    <property type="project" value="UniProtKB-ARBA"/>
</dbReference>
<dbReference type="InterPro" id="IPR002491">
    <property type="entry name" value="ABC_transptr_periplasmic_BD"/>
</dbReference>
<dbReference type="PANTHER" id="PTHR30532:SF26">
    <property type="entry name" value="IRON(3+)-HYDROXAMATE-BINDING PROTEIN FHUD"/>
    <property type="match status" value="1"/>
</dbReference>
<dbReference type="EMBL" id="CP016808">
    <property type="protein sequence ID" value="ANY65600.1"/>
    <property type="molecule type" value="Genomic_DNA"/>
</dbReference>
<gene>
    <name evidence="10" type="ORF">BBD42_03350</name>
</gene>
<accession>A0A1B2DCZ6</accession>
<keyword evidence="3" id="KW-0813">Transport</keyword>
<proteinExistence type="inferred from homology"/>
<comment type="subcellular location">
    <subcellularLocation>
        <location evidence="1">Cell envelope</location>
    </subcellularLocation>
</comment>
<dbReference type="RefSeq" id="WP_099516991.1">
    <property type="nucleotide sequence ID" value="NZ_CP016808.1"/>
</dbReference>
<dbReference type="PROSITE" id="PS50983">
    <property type="entry name" value="FE_B12_PBP"/>
    <property type="match status" value="1"/>
</dbReference>
<evidence type="ECO:0000256" key="7">
    <source>
        <dbReference type="ARBA" id="ARBA00023163"/>
    </source>
</evidence>
<keyword evidence="4" id="KW-0732">Signal</keyword>
<evidence type="ECO:0000256" key="3">
    <source>
        <dbReference type="ARBA" id="ARBA00022448"/>
    </source>
</evidence>
<protein>
    <recommendedName>
        <fullName evidence="11">AraC family transcriptional regulator</fullName>
    </recommendedName>
</protein>
<dbReference type="Pfam" id="PF01497">
    <property type="entry name" value="Peripla_BP_2"/>
    <property type="match status" value="1"/>
</dbReference>
<sequence>MKWDEHMLLWSKAAVRILDIRYKVMWEGQDMLSYRLPANVFLLVTSGSAYVQIDENKTLLKRYHLLHAGKGMYVDVMPAKHEFACYLVFYKAVLPSTSPNSAMKRLAEQDRPFGKFFHVIPPEPAMLYNQIRRMYEGWQQSGVLAQIRMKAMLFEFIYELFTQLETSKEMGSPSDLVTHALRYIHEHYTKPVTMVQLADLLGCSISYMHRLFKAEVGKSPNEYIIGKRMEQAQQYLLTTQLNLREIAESVGYSDVYYFSRLYKKQFGISPLQARKFQSENGFSDVNPLNPSRSSIVPSLPHSYNHDVNENHFHQKGEVDLISNRNTKPSMTALLVLCLSLLMSACQSGGNSISSENQGNHTSNAVNQAAANSAAKDGESAPATRLYKHKYGETEIPVQPKRIITPYHLGHMLALGERPLGAATYVLQYSASAMDTTGIADLGAPLNLEAISDLEPDLIIIIEAYLEPSGGYEAFSKIAPTVVLEAHQDPIKDITLIGDILGKQEEAQQWITQFEAKIAETKERVHQVINPEETFTILNVRTAKNRMIYRDRNMGGNILYTYWGFKPQEKVLKDVIEGIDDESSYLDIAEEAIPEYAGDHLILAAAADAQDSVDELMKSGIWKNLDAVKNNHVYTIDFDQFLFNDPIFSMKQIDILTDLLTAGQ</sequence>
<organism evidence="10">
    <name type="scientific">Paenibacillus sp. BIHB 4019</name>
    <dbReference type="NCBI Taxonomy" id="1870819"/>
    <lineage>
        <taxon>Bacteria</taxon>
        <taxon>Bacillati</taxon>
        <taxon>Bacillota</taxon>
        <taxon>Bacilli</taxon>
        <taxon>Bacillales</taxon>
        <taxon>Paenibacillaceae</taxon>
        <taxon>Paenibacillus</taxon>
    </lineage>
</organism>
<dbReference type="GO" id="GO:0003700">
    <property type="term" value="F:DNA-binding transcription factor activity"/>
    <property type="evidence" value="ECO:0007669"/>
    <property type="project" value="InterPro"/>
</dbReference>
<evidence type="ECO:0008006" key="11">
    <source>
        <dbReference type="Google" id="ProtNLM"/>
    </source>
</evidence>
<dbReference type="PRINTS" id="PR00032">
    <property type="entry name" value="HTHARAC"/>
</dbReference>
<dbReference type="GO" id="GO:0043565">
    <property type="term" value="F:sequence-specific DNA binding"/>
    <property type="evidence" value="ECO:0007669"/>
    <property type="project" value="InterPro"/>
</dbReference>
<dbReference type="Gene3D" id="1.10.10.60">
    <property type="entry name" value="Homeodomain-like"/>
    <property type="match status" value="2"/>
</dbReference>
<evidence type="ECO:0000256" key="6">
    <source>
        <dbReference type="ARBA" id="ARBA00023125"/>
    </source>
</evidence>
<dbReference type="InterPro" id="IPR020449">
    <property type="entry name" value="Tscrpt_reg_AraC-type_HTH"/>
</dbReference>
<dbReference type="Pfam" id="PF12833">
    <property type="entry name" value="HTH_18"/>
    <property type="match status" value="1"/>
</dbReference>
<dbReference type="Gene3D" id="3.40.50.1980">
    <property type="entry name" value="Nitrogenase molybdenum iron protein domain"/>
    <property type="match status" value="2"/>
</dbReference>
<evidence type="ECO:0000259" key="9">
    <source>
        <dbReference type="PROSITE" id="PS50983"/>
    </source>
</evidence>
<reference evidence="10" key="1">
    <citation type="submission" date="2016-08" db="EMBL/GenBank/DDBJ databases">
        <title>Complete Genome Seqeunce of Paenibacillus sp. BIHB 4019 from tea rhizoplane.</title>
        <authorList>
            <person name="Thakur R."/>
            <person name="Swarnkar M.K."/>
            <person name="Gulati A."/>
        </authorList>
    </citation>
    <scope>NUCLEOTIDE SEQUENCE [LARGE SCALE GENOMIC DNA]</scope>
    <source>
        <strain evidence="10">BIHB4019</strain>
    </source>
</reference>
<dbReference type="SUPFAM" id="SSF46689">
    <property type="entry name" value="Homeodomain-like"/>
    <property type="match status" value="2"/>
</dbReference>
<dbReference type="PROSITE" id="PS00041">
    <property type="entry name" value="HTH_ARAC_FAMILY_1"/>
    <property type="match status" value="1"/>
</dbReference>
<dbReference type="GO" id="GO:0030288">
    <property type="term" value="C:outer membrane-bounded periplasmic space"/>
    <property type="evidence" value="ECO:0007669"/>
    <property type="project" value="TreeGrafter"/>
</dbReference>
<dbReference type="SMART" id="SM00342">
    <property type="entry name" value="HTH_ARAC"/>
    <property type="match status" value="1"/>
</dbReference>
<dbReference type="PROSITE" id="PS01124">
    <property type="entry name" value="HTH_ARAC_FAMILY_2"/>
    <property type="match status" value="1"/>
</dbReference>
<evidence type="ECO:0000256" key="5">
    <source>
        <dbReference type="ARBA" id="ARBA00023015"/>
    </source>
</evidence>
<feature type="domain" description="Fe/B12 periplasmic-binding" evidence="9">
    <location>
        <begin position="399"/>
        <end position="663"/>
    </location>
</feature>
<comment type="similarity">
    <text evidence="2">Belongs to the bacterial solute-binding protein 8 family.</text>
</comment>
<keyword evidence="6" id="KW-0238">DNA-binding</keyword>
<dbReference type="InterPro" id="IPR018062">
    <property type="entry name" value="HTH_AraC-typ_CS"/>
</dbReference>
<evidence type="ECO:0000256" key="2">
    <source>
        <dbReference type="ARBA" id="ARBA00008814"/>
    </source>
</evidence>
<dbReference type="PANTHER" id="PTHR30532">
    <property type="entry name" value="IRON III DICITRATE-BINDING PERIPLASMIC PROTEIN"/>
    <property type="match status" value="1"/>
</dbReference>
<evidence type="ECO:0000256" key="1">
    <source>
        <dbReference type="ARBA" id="ARBA00004196"/>
    </source>
</evidence>
<dbReference type="InterPro" id="IPR051313">
    <property type="entry name" value="Bact_iron-sidero_bind"/>
</dbReference>
<dbReference type="InterPro" id="IPR018060">
    <property type="entry name" value="HTH_AraC"/>
</dbReference>
<dbReference type="InterPro" id="IPR009057">
    <property type="entry name" value="Homeodomain-like_sf"/>
</dbReference>
<evidence type="ECO:0000256" key="4">
    <source>
        <dbReference type="ARBA" id="ARBA00022729"/>
    </source>
</evidence>
<keyword evidence="7" id="KW-0804">Transcription</keyword>
<keyword evidence="5" id="KW-0805">Transcription regulation</keyword>
<evidence type="ECO:0000313" key="10">
    <source>
        <dbReference type="EMBL" id="ANY65600.1"/>
    </source>
</evidence>